<keyword evidence="2" id="KW-1185">Reference proteome</keyword>
<accession>A0A109JNU0</accession>
<proteinExistence type="predicted"/>
<comment type="caution">
    <text evidence="1">The sequence shown here is derived from an EMBL/GenBank/DDBJ whole genome shotgun (WGS) entry which is preliminary data.</text>
</comment>
<evidence type="ECO:0000313" key="1">
    <source>
        <dbReference type="EMBL" id="KWV52351.1"/>
    </source>
</evidence>
<dbReference type="AlphaFoldDB" id="A0A109JNU0"/>
<dbReference type="EMBL" id="LNCD01000072">
    <property type="protein sequence ID" value="KWV52351.1"/>
    <property type="molecule type" value="Genomic_DNA"/>
</dbReference>
<evidence type="ECO:0000313" key="2">
    <source>
        <dbReference type="Proteomes" id="UP000068164"/>
    </source>
</evidence>
<reference evidence="1 2" key="1">
    <citation type="submission" date="2015-11" db="EMBL/GenBank/DDBJ databases">
        <title>Draft Genome Sequence of the Strain BR 10423 (Rhizobium sp.) isolated from nodules of Mimosa pudica.</title>
        <authorList>
            <person name="Barauna A.C."/>
            <person name="Zilli J.E."/>
            <person name="Simoes-Araujo J.L."/>
            <person name="Reis V.M."/>
            <person name="James E.K."/>
            <person name="Reis F.B.Jr."/>
            <person name="Rouws L.F."/>
            <person name="Passos S.R."/>
            <person name="Gois S.R."/>
        </authorList>
    </citation>
    <scope>NUCLEOTIDE SEQUENCE [LARGE SCALE GENOMIC DNA]</scope>
    <source>
        <strain evidence="1 2">BR10423</strain>
    </source>
</reference>
<dbReference type="Proteomes" id="UP000068164">
    <property type="component" value="Unassembled WGS sequence"/>
</dbReference>
<organism evidence="1 2">
    <name type="scientific">Rhizobium altiplani</name>
    <dbReference type="NCBI Taxonomy" id="1864509"/>
    <lineage>
        <taxon>Bacteria</taxon>
        <taxon>Pseudomonadati</taxon>
        <taxon>Pseudomonadota</taxon>
        <taxon>Alphaproteobacteria</taxon>
        <taxon>Hyphomicrobiales</taxon>
        <taxon>Rhizobiaceae</taxon>
        <taxon>Rhizobium/Agrobacterium group</taxon>
        <taxon>Rhizobium</taxon>
    </lineage>
</organism>
<sequence>MAEADKKQLQAMLENSDPVLLFASLRAAQEELGRRVDRRGVNQKLEEPVVVDLQRFAAS</sequence>
<protein>
    <submittedName>
        <fullName evidence="1">Uncharacterized protein</fullName>
    </submittedName>
</protein>
<gene>
    <name evidence="1" type="ORF">AS026_04965</name>
</gene>
<name>A0A109JNU0_9HYPH</name>